<proteinExistence type="predicted"/>
<feature type="region of interest" description="Disordered" evidence="1">
    <location>
        <begin position="428"/>
        <end position="448"/>
    </location>
</feature>
<evidence type="ECO:0000313" key="4">
    <source>
        <dbReference type="Proteomes" id="UP000285768"/>
    </source>
</evidence>
<sequence length="499" mass="50954">MRADGSGDAPGGLRRRADGIAVAVVGGGVSGLTAARELALAGARVVLYEERDRLGGRVRRENVADVPLDIGAEAFATRGGAVAELLTELGLDGQIVNPAPLGSWVVADDGAMPLPAAGTVGIPAAPLARDAVRALGIGGSLRAALEPLLPRSVGRGATLARLVRARLGSRVLDRLVRPVVLGVHSADPADLPVEAVPGLAEAFERRGTLISAARELRDSRAAAGGAVAGLRDGMGELVDALADELERLGVEVRTSARVRRVERGEADGIRILAAARSTAGPAADDAETEALADAAILAVPERAARQMLGAPDAEPEARIEIVALAIDDPRLDAAPRGTGALVAADAVPRIRAKALTHVTAKWPARAASLGPGRHLLRLSYGRLGSAPETAGLPDEEVLALALRDASRILGMELDPASVRGMLRREWDNGSVRASAATGSDRTGLSEPPGVAFAGDWVGGTGLASVIPAARAAARRILRPAPTPAAPAHVPAPHPEGGPR</sequence>
<dbReference type="InterPro" id="IPR036188">
    <property type="entry name" value="FAD/NAD-bd_sf"/>
</dbReference>
<dbReference type="InterPro" id="IPR002937">
    <property type="entry name" value="Amino_oxidase"/>
</dbReference>
<dbReference type="Pfam" id="PF01593">
    <property type="entry name" value="Amino_oxidase"/>
    <property type="match status" value="1"/>
</dbReference>
<dbReference type="SUPFAM" id="SSF51905">
    <property type="entry name" value="FAD/NAD(P)-binding domain"/>
    <property type="match status" value="1"/>
</dbReference>
<name>A0ABX5QHQ9_9MICO</name>
<dbReference type="PANTHER" id="PTHR42923">
    <property type="entry name" value="PROTOPORPHYRINOGEN OXIDASE"/>
    <property type="match status" value="1"/>
</dbReference>
<dbReference type="RefSeq" id="WP_128387346.1">
    <property type="nucleotide sequence ID" value="NZ_CP035037.1"/>
</dbReference>
<dbReference type="Gene3D" id="3.90.660.20">
    <property type="entry name" value="Protoporphyrinogen oxidase, mitochondrial, domain 2"/>
    <property type="match status" value="1"/>
</dbReference>
<dbReference type="EMBL" id="CP035037">
    <property type="protein sequence ID" value="QAB18508.1"/>
    <property type="molecule type" value="Genomic_DNA"/>
</dbReference>
<keyword evidence="4" id="KW-1185">Reference proteome</keyword>
<reference evidence="3 4" key="1">
    <citation type="submission" date="2019-01" db="EMBL/GenBank/DDBJ databases">
        <title>Leucobacter muris sp. nov. isolated from the nose of a laboratory mouse.</title>
        <authorList>
            <person name="Benga L."/>
            <person name="Sproeer C."/>
            <person name="Schumann P."/>
            <person name="Verbarg S."/>
            <person name="Bunk B."/>
            <person name="Engelhardt E."/>
            <person name="Benten P.M."/>
            <person name="Sager M."/>
        </authorList>
    </citation>
    <scope>NUCLEOTIDE SEQUENCE [LARGE SCALE GENOMIC DNA]</scope>
    <source>
        <strain evidence="3 4">DSM 101948</strain>
    </source>
</reference>
<dbReference type="Proteomes" id="UP000285768">
    <property type="component" value="Chromosome"/>
</dbReference>
<dbReference type="Gene3D" id="1.10.3110.10">
    <property type="entry name" value="protoporphyrinogen ix oxidase, domain 3"/>
    <property type="match status" value="1"/>
</dbReference>
<protein>
    <submittedName>
        <fullName evidence="3">FAD-dependent oxidoreductase</fullName>
    </submittedName>
</protein>
<dbReference type="SUPFAM" id="SSF54373">
    <property type="entry name" value="FAD-linked reductases, C-terminal domain"/>
    <property type="match status" value="1"/>
</dbReference>
<dbReference type="PANTHER" id="PTHR42923:SF3">
    <property type="entry name" value="PROTOPORPHYRINOGEN OXIDASE"/>
    <property type="match status" value="1"/>
</dbReference>
<organism evidence="3 4">
    <name type="scientific">Leucobacter muris</name>
    <dbReference type="NCBI Taxonomy" id="1935379"/>
    <lineage>
        <taxon>Bacteria</taxon>
        <taxon>Bacillati</taxon>
        <taxon>Actinomycetota</taxon>
        <taxon>Actinomycetes</taxon>
        <taxon>Micrococcales</taxon>
        <taxon>Microbacteriaceae</taxon>
        <taxon>Leucobacter</taxon>
    </lineage>
</organism>
<accession>A0ABX5QHQ9</accession>
<feature type="domain" description="Amine oxidase" evidence="2">
    <location>
        <begin position="29"/>
        <end position="477"/>
    </location>
</feature>
<gene>
    <name evidence="3" type="ORF">Leucomu_11800</name>
</gene>
<evidence type="ECO:0000313" key="3">
    <source>
        <dbReference type="EMBL" id="QAB18508.1"/>
    </source>
</evidence>
<evidence type="ECO:0000256" key="1">
    <source>
        <dbReference type="SAM" id="MobiDB-lite"/>
    </source>
</evidence>
<evidence type="ECO:0000259" key="2">
    <source>
        <dbReference type="Pfam" id="PF01593"/>
    </source>
</evidence>
<dbReference type="InterPro" id="IPR050464">
    <property type="entry name" value="Zeta_carotene_desat/Oxidored"/>
</dbReference>
<feature type="region of interest" description="Disordered" evidence="1">
    <location>
        <begin position="480"/>
        <end position="499"/>
    </location>
</feature>
<dbReference type="Gene3D" id="3.50.50.60">
    <property type="entry name" value="FAD/NAD(P)-binding domain"/>
    <property type="match status" value="1"/>
</dbReference>